<dbReference type="GO" id="GO:0009507">
    <property type="term" value="C:chloroplast"/>
    <property type="evidence" value="ECO:0007669"/>
    <property type="project" value="UniProtKB-SubCell"/>
</dbReference>
<protein>
    <recommendedName>
        <fullName evidence="2 7">Peptide deformylase</fullName>
        <ecNumber evidence="2 7">3.5.1.88</ecNumber>
    </recommendedName>
</protein>
<gene>
    <name evidence="9" type="primary">LOC112283668</name>
    <name evidence="8" type="ORF">PHYPA_000425</name>
</gene>
<dbReference type="Gramene" id="Pp3c1_9250V3.1">
    <property type="protein sequence ID" value="Pp3c1_9250V3.1"/>
    <property type="gene ID" value="Pp3c1_9250"/>
</dbReference>
<dbReference type="NCBIfam" id="NF001159">
    <property type="entry name" value="PRK00150.1-3"/>
    <property type="match status" value="1"/>
</dbReference>
<dbReference type="EnsemblPlants" id="Pp3c1_9250V3.2">
    <property type="protein sequence ID" value="Pp3c1_9250V3.2"/>
    <property type="gene ID" value="Pp3c1_9250"/>
</dbReference>
<dbReference type="KEGG" id="ppp:112283668"/>
<comment type="function">
    <text evidence="6 7">Removes the formyl group from the N-terminal Met of newly synthesized proteins.</text>
</comment>
<dbReference type="EnsemblPlants" id="Pp3c1_9250V3.1">
    <property type="protein sequence ID" value="Pp3c1_9250V3.1"/>
    <property type="gene ID" value="Pp3c1_9250"/>
</dbReference>
<evidence type="ECO:0000313" key="9">
    <source>
        <dbReference type="EnsemblPlants" id="Pp3c1_9250V3.1"/>
    </source>
</evidence>
<evidence type="ECO:0000256" key="3">
    <source>
        <dbReference type="ARBA" id="ARBA00022723"/>
    </source>
</evidence>
<organism evidence="8">
    <name type="scientific">Physcomitrium patens</name>
    <name type="common">Spreading-leaved earth moss</name>
    <name type="synonym">Physcomitrella patens</name>
    <dbReference type="NCBI Taxonomy" id="3218"/>
    <lineage>
        <taxon>Eukaryota</taxon>
        <taxon>Viridiplantae</taxon>
        <taxon>Streptophyta</taxon>
        <taxon>Embryophyta</taxon>
        <taxon>Bryophyta</taxon>
        <taxon>Bryophytina</taxon>
        <taxon>Bryopsida</taxon>
        <taxon>Funariidae</taxon>
        <taxon>Funariales</taxon>
        <taxon>Funariaceae</taxon>
        <taxon>Physcomitrium</taxon>
    </lineage>
</organism>
<evidence type="ECO:0000256" key="4">
    <source>
        <dbReference type="ARBA" id="ARBA00022801"/>
    </source>
</evidence>
<evidence type="ECO:0000256" key="5">
    <source>
        <dbReference type="ARBA" id="ARBA00022917"/>
    </source>
</evidence>
<reference evidence="8 10" key="2">
    <citation type="journal article" date="2018" name="Plant J.">
        <title>The Physcomitrella patens chromosome-scale assembly reveals moss genome structure and evolution.</title>
        <authorList>
            <person name="Lang D."/>
            <person name="Ullrich K.K."/>
            <person name="Murat F."/>
            <person name="Fuchs J."/>
            <person name="Jenkins J."/>
            <person name="Haas F.B."/>
            <person name="Piednoel M."/>
            <person name="Gundlach H."/>
            <person name="Van Bel M."/>
            <person name="Meyberg R."/>
            <person name="Vives C."/>
            <person name="Morata J."/>
            <person name="Symeonidi A."/>
            <person name="Hiss M."/>
            <person name="Muchero W."/>
            <person name="Kamisugi Y."/>
            <person name="Saleh O."/>
            <person name="Blanc G."/>
            <person name="Decker E.L."/>
            <person name="van Gessel N."/>
            <person name="Grimwood J."/>
            <person name="Hayes R.D."/>
            <person name="Graham S.W."/>
            <person name="Gunter L.E."/>
            <person name="McDaniel S.F."/>
            <person name="Hoernstein S.N.W."/>
            <person name="Larsson A."/>
            <person name="Li F.W."/>
            <person name="Perroud P.F."/>
            <person name="Phillips J."/>
            <person name="Ranjan P."/>
            <person name="Rokshar D.S."/>
            <person name="Rothfels C.J."/>
            <person name="Schneider L."/>
            <person name="Shu S."/>
            <person name="Stevenson D.W."/>
            <person name="Thummler F."/>
            <person name="Tillich M."/>
            <person name="Villarreal Aguilar J.C."/>
            <person name="Widiez T."/>
            <person name="Wong G.K."/>
            <person name="Wymore A."/>
            <person name="Zhang Y."/>
            <person name="Zimmer A.D."/>
            <person name="Quatrano R.S."/>
            <person name="Mayer K.F.X."/>
            <person name="Goodstein D."/>
            <person name="Casacuberta J.M."/>
            <person name="Vandepoele K."/>
            <person name="Reski R."/>
            <person name="Cuming A.C."/>
            <person name="Tuskan G.A."/>
            <person name="Maumus F."/>
            <person name="Salse J."/>
            <person name="Schmutz J."/>
            <person name="Rensing S.A."/>
        </authorList>
    </citation>
    <scope>NUCLEOTIDE SEQUENCE [LARGE SCALE GENOMIC DNA]</scope>
    <source>
        <strain evidence="9 10">cv. Gransden 2004</strain>
    </source>
</reference>
<dbReference type="GO" id="GO:0042586">
    <property type="term" value="F:peptide deformylase activity"/>
    <property type="evidence" value="ECO:0000318"/>
    <property type="project" value="GO_Central"/>
</dbReference>
<evidence type="ECO:0000313" key="8">
    <source>
        <dbReference type="EMBL" id="PNR62001.1"/>
    </source>
</evidence>
<dbReference type="RefSeq" id="XP_024378482.1">
    <property type="nucleotide sequence ID" value="XM_024522714.2"/>
</dbReference>
<dbReference type="FunFam" id="3.90.45.10:FF:000003">
    <property type="entry name" value="Peptide deformylase"/>
    <property type="match status" value="1"/>
</dbReference>
<dbReference type="Proteomes" id="UP000006727">
    <property type="component" value="Chromosome 1"/>
</dbReference>
<dbReference type="PaxDb" id="3218-PP1S38_85V6.1"/>
<evidence type="ECO:0000313" key="10">
    <source>
        <dbReference type="Proteomes" id="UP000006727"/>
    </source>
</evidence>
<dbReference type="PANTHER" id="PTHR10458">
    <property type="entry name" value="PEPTIDE DEFORMYLASE"/>
    <property type="match status" value="1"/>
</dbReference>
<keyword evidence="7" id="KW-0934">Plastid</keyword>
<dbReference type="InterPro" id="IPR036821">
    <property type="entry name" value="Peptide_deformylase_sf"/>
</dbReference>
<reference evidence="9" key="3">
    <citation type="submission" date="2020-12" db="UniProtKB">
        <authorList>
            <consortium name="EnsemblPlants"/>
        </authorList>
    </citation>
    <scope>IDENTIFICATION</scope>
</reference>
<reference evidence="8 10" key="1">
    <citation type="journal article" date="2008" name="Science">
        <title>The Physcomitrella genome reveals evolutionary insights into the conquest of land by plants.</title>
        <authorList>
            <person name="Rensing S."/>
            <person name="Lang D."/>
            <person name="Zimmer A."/>
            <person name="Terry A."/>
            <person name="Salamov A."/>
            <person name="Shapiro H."/>
            <person name="Nishiyama T."/>
            <person name="Perroud P.-F."/>
            <person name="Lindquist E."/>
            <person name="Kamisugi Y."/>
            <person name="Tanahashi T."/>
            <person name="Sakakibara K."/>
            <person name="Fujita T."/>
            <person name="Oishi K."/>
            <person name="Shin-I T."/>
            <person name="Kuroki Y."/>
            <person name="Toyoda A."/>
            <person name="Suzuki Y."/>
            <person name="Hashimoto A."/>
            <person name="Yamaguchi K."/>
            <person name="Sugano A."/>
            <person name="Kohara Y."/>
            <person name="Fujiyama A."/>
            <person name="Anterola A."/>
            <person name="Aoki S."/>
            <person name="Ashton N."/>
            <person name="Barbazuk W.B."/>
            <person name="Barker E."/>
            <person name="Bennetzen J."/>
            <person name="Bezanilla M."/>
            <person name="Blankenship R."/>
            <person name="Cho S.H."/>
            <person name="Dutcher S."/>
            <person name="Estelle M."/>
            <person name="Fawcett J.A."/>
            <person name="Gundlach H."/>
            <person name="Hanada K."/>
            <person name="Heyl A."/>
            <person name="Hicks K.A."/>
            <person name="Hugh J."/>
            <person name="Lohr M."/>
            <person name="Mayer K."/>
            <person name="Melkozernov A."/>
            <person name="Murata T."/>
            <person name="Nelson D."/>
            <person name="Pils B."/>
            <person name="Prigge M."/>
            <person name="Reiss B."/>
            <person name="Renner T."/>
            <person name="Rombauts S."/>
            <person name="Rushton P."/>
            <person name="Sanderfoot A."/>
            <person name="Schween G."/>
            <person name="Shiu S.-H."/>
            <person name="Stueber K."/>
            <person name="Theodoulou F.L."/>
            <person name="Tu H."/>
            <person name="Van de Peer Y."/>
            <person name="Verrier P.J."/>
            <person name="Waters E."/>
            <person name="Wood A."/>
            <person name="Yang L."/>
            <person name="Cove D."/>
            <person name="Cuming A."/>
            <person name="Hasebe M."/>
            <person name="Lucas S."/>
            <person name="Mishler D.B."/>
            <person name="Reski R."/>
            <person name="Grigoriev I."/>
            <person name="Quatrano R.S."/>
            <person name="Boore J.L."/>
        </authorList>
    </citation>
    <scope>NUCLEOTIDE SEQUENCE [LARGE SCALE GENOMIC DNA]</scope>
    <source>
        <strain evidence="9 10">cv. Gransden 2004</strain>
    </source>
</reference>
<dbReference type="GO" id="GO:0005739">
    <property type="term" value="C:mitochondrion"/>
    <property type="evidence" value="ECO:0000318"/>
    <property type="project" value="GO_Central"/>
</dbReference>
<keyword evidence="4 7" id="KW-0378">Hydrolase</keyword>
<dbReference type="PRINTS" id="PR01576">
    <property type="entry name" value="PDEFORMYLASE"/>
</dbReference>
<dbReference type="PANTHER" id="PTHR10458:SF2">
    <property type="entry name" value="PEPTIDE DEFORMYLASE, MITOCHONDRIAL"/>
    <property type="match status" value="1"/>
</dbReference>
<evidence type="ECO:0000256" key="2">
    <source>
        <dbReference type="ARBA" id="ARBA00012175"/>
    </source>
</evidence>
<accession>A0A2K1L7N6</accession>
<keyword evidence="3 7" id="KW-0479">Metal-binding</keyword>
<dbReference type="InterPro" id="IPR023635">
    <property type="entry name" value="Peptide_deformylase"/>
</dbReference>
<dbReference type="GeneID" id="112283668"/>
<sequence length="370" mass="40571">MKLVGGTCRCTVVTSPTTFTSMRRMAGCATASTTRCGFLASFEKRRLPGAGRCLPVTNSHTVTAHFGGRMSIWNSTLGNYWVRVPSSERIACYSGRVRLDRAGRGRRGSSSVGREFGASRSRRLLQQRDGMDCAMLHLMDTAPFRGVSQAPSRVRDAGDSMVPMAFFRFGKSNLPDVVQAGDPVLHEPAEEVMREDIGSARIEKAINDMVDVMRAGPGVGLAAPQIGIPLQIIVLEDTKELMSYTSPEECEAQQRTPFDLLVIINPKLEMKASGGTAFFFEGCLSVAGHRALVERHLEVEVTGLGRDGQPLHFTAKGWKARILQHEYDHLQGLLYVDRMVKRTFRSTDNLRLPLPSGCPRPGVGKTPTCT</sequence>
<evidence type="ECO:0000256" key="1">
    <source>
        <dbReference type="ARBA" id="ARBA00010759"/>
    </source>
</evidence>
<dbReference type="EMBL" id="ABEU02000001">
    <property type="protein sequence ID" value="PNR62001.1"/>
    <property type="molecule type" value="Genomic_DNA"/>
</dbReference>
<comment type="similarity">
    <text evidence="1 7">Belongs to the polypeptide deformylase family.</text>
</comment>
<evidence type="ECO:0000256" key="7">
    <source>
        <dbReference type="RuleBase" id="RU362111"/>
    </source>
</evidence>
<dbReference type="EC" id="3.5.1.88" evidence="2 7"/>
<dbReference type="Gramene" id="Pp3c1_9250V3.2">
    <property type="protein sequence ID" value="Pp3c1_9250V3.2"/>
    <property type="gene ID" value="Pp3c1_9250"/>
</dbReference>
<comment type="subcellular location">
    <subcellularLocation>
        <location evidence="7">Plastid</location>
        <location evidence="7">Chloroplast</location>
    </subcellularLocation>
</comment>
<dbReference type="OrthoDB" id="276063at2759"/>
<dbReference type="SUPFAM" id="SSF56420">
    <property type="entry name" value="Peptide deformylase"/>
    <property type="match status" value="1"/>
</dbReference>
<dbReference type="Gene3D" id="3.90.45.10">
    <property type="entry name" value="Peptide deformylase"/>
    <property type="match status" value="1"/>
</dbReference>
<comment type="catalytic activity">
    <reaction evidence="7">
        <text>N-terminal N-formyl-L-methionyl-[peptide] + H2O = N-terminal L-methionyl-[peptide] + formate</text>
        <dbReference type="Rhea" id="RHEA:24420"/>
        <dbReference type="Rhea" id="RHEA-COMP:10639"/>
        <dbReference type="Rhea" id="RHEA-COMP:10640"/>
        <dbReference type="ChEBI" id="CHEBI:15377"/>
        <dbReference type="ChEBI" id="CHEBI:15740"/>
        <dbReference type="ChEBI" id="CHEBI:49298"/>
        <dbReference type="ChEBI" id="CHEBI:64731"/>
        <dbReference type="EC" id="3.5.1.88"/>
    </reaction>
</comment>
<dbReference type="Pfam" id="PF01327">
    <property type="entry name" value="Pep_deformylase"/>
    <property type="match status" value="1"/>
</dbReference>
<dbReference type="HAMAP" id="MF_00163">
    <property type="entry name" value="Pep_deformylase"/>
    <property type="match status" value="1"/>
</dbReference>
<name>A0A2K1L7N6_PHYPA</name>
<dbReference type="AlphaFoldDB" id="A0A2K1L7N6"/>
<dbReference type="CDD" id="cd00487">
    <property type="entry name" value="Pep_deformylase"/>
    <property type="match status" value="1"/>
</dbReference>
<dbReference type="NCBIfam" id="TIGR00079">
    <property type="entry name" value="pept_deformyl"/>
    <property type="match status" value="1"/>
</dbReference>
<proteinExistence type="inferred from homology"/>
<dbReference type="GO" id="GO:0006412">
    <property type="term" value="P:translation"/>
    <property type="evidence" value="ECO:0007669"/>
    <property type="project" value="UniProtKB-KW"/>
</dbReference>
<dbReference type="GO" id="GO:0046872">
    <property type="term" value="F:metal ion binding"/>
    <property type="evidence" value="ECO:0007669"/>
    <property type="project" value="UniProtKB-KW"/>
</dbReference>
<keyword evidence="7" id="KW-0809">Transit peptide</keyword>
<evidence type="ECO:0000256" key="6">
    <source>
        <dbReference type="ARBA" id="ARBA00037114"/>
    </source>
</evidence>
<keyword evidence="7" id="KW-0150">Chloroplast</keyword>
<dbReference type="STRING" id="3218.A0A2K1L7N6"/>
<keyword evidence="5 7" id="KW-0648">Protein biosynthesis</keyword>
<dbReference type="FunCoup" id="A0A2K1L7N6">
    <property type="interactions" value="749"/>
</dbReference>
<keyword evidence="10" id="KW-1185">Reference proteome</keyword>